<dbReference type="Proteomes" id="UP000501690">
    <property type="component" value="Linkage Group LG5"/>
</dbReference>
<organism evidence="1 2">
    <name type="scientific">Vigna unguiculata</name>
    <name type="common">Cowpea</name>
    <dbReference type="NCBI Taxonomy" id="3917"/>
    <lineage>
        <taxon>Eukaryota</taxon>
        <taxon>Viridiplantae</taxon>
        <taxon>Streptophyta</taxon>
        <taxon>Embryophyta</taxon>
        <taxon>Tracheophyta</taxon>
        <taxon>Spermatophyta</taxon>
        <taxon>Magnoliopsida</taxon>
        <taxon>eudicotyledons</taxon>
        <taxon>Gunneridae</taxon>
        <taxon>Pentapetalae</taxon>
        <taxon>rosids</taxon>
        <taxon>fabids</taxon>
        <taxon>Fabales</taxon>
        <taxon>Fabaceae</taxon>
        <taxon>Papilionoideae</taxon>
        <taxon>50 kb inversion clade</taxon>
        <taxon>NPAAA clade</taxon>
        <taxon>indigoferoid/millettioid clade</taxon>
        <taxon>Phaseoleae</taxon>
        <taxon>Vigna</taxon>
    </lineage>
</organism>
<keyword evidence="2" id="KW-1185">Reference proteome</keyword>
<accession>A0A4D6M057</accession>
<proteinExistence type="predicted"/>
<name>A0A4D6M057_VIGUN</name>
<evidence type="ECO:0000313" key="2">
    <source>
        <dbReference type="Proteomes" id="UP000501690"/>
    </source>
</evidence>
<evidence type="ECO:0000313" key="1">
    <source>
        <dbReference type="EMBL" id="QCD94133.1"/>
    </source>
</evidence>
<sequence>MPLFSALESAPGAVGFVGLSVELRREILLLSEEQSRSGEEVLPKRELANTTVLSVGSLA</sequence>
<dbReference type="EMBL" id="CP039349">
    <property type="protein sequence ID" value="QCD94133.1"/>
    <property type="molecule type" value="Genomic_DNA"/>
</dbReference>
<dbReference type="AlphaFoldDB" id="A0A4D6M057"/>
<gene>
    <name evidence="1" type="ORF">DEO72_LG5g2212</name>
</gene>
<protein>
    <submittedName>
        <fullName evidence="1">Uncharacterized protein</fullName>
    </submittedName>
</protein>
<reference evidence="1 2" key="1">
    <citation type="submission" date="2019-04" db="EMBL/GenBank/DDBJ databases">
        <title>An improved genome assembly and genetic linkage map for asparagus bean, Vigna unguiculata ssp. sesquipedialis.</title>
        <authorList>
            <person name="Xia Q."/>
            <person name="Zhang R."/>
            <person name="Dong Y."/>
        </authorList>
    </citation>
    <scope>NUCLEOTIDE SEQUENCE [LARGE SCALE GENOMIC DNA]</scope>
    <source>
        <tissue evidence="1">Leaf</tissue>
    </source>
</reference>